<proteinExistence type="predicted"/>
<dbReference type="InterPro" id="IPR046074">
    <property type="entry name" value="DUF6092"/>
</dbReference>
<reference evidence="1 2" key="1">
    <citation type="submission" date="2018-11" db="EMBL/GenBank/DDBJ databases">
        <title>Whole genome sequence of Streptomyces paromomycinus NBRC 15454(T).</title>
        <authorList>
            <person name="Komaki H."/>
            <person name="Tamura T."/>
        </authorList>
    </citation>
    <scope>NUCLEOTIDE SEQUENCE [LARGE SCALE GENOMIC DNA]</scope>
    <source>
        <strain evidence="1 2">NBRC 15454</strain>
    </source>
</reference>
<dbReference type="EMBL" id="BHZD01000001">
    <property type="protein sequence ID" value="GCD45968.1"/>
    <property type="molecule type" value="Genomic_DNA"/>
</dbReference>
<organism evidence="1 2">
    <name type="scientific">Streptomyces paromomycinus</name>
    <name type="common">Streptomyces rimosus subsp. paromomycinus</name>
    <dbReference type="NCBI Taxonomy" id="92743"/>
    <lineage>
        <taxon>Bacteria</taxon>
        <taxon>Bacillati</taxon>
        <taxon>Actinomycetota</taxon>
        <taxon>Actinomycetes</taxon>
        <taxon>Kitasatosporales</taxon>
        <taxon>Streptomycetaceae</taxon>
        <taxon>Streptomyces</taxon>
    </lineage>
</organism>
<sequence>MAPGPDRPTTAPDLTDDIVLLAAFLLSSAHGLLDEPPAYGPVRCADGARRALELLDAYGEPDPALLSVRTQLEDAMCGSMADVDLPSLLRTACEQMLDVVTARRTGAPHVPATG</sequence>
<dbReference type="RefSeq" id="WP_218040009.1">
    <property type="nucleotide sequence ID" value="NZ_BHZD01000001.1"/>
</dbReference>
<keyword evidence="2" id="KW-1185">Reference proteome</keyword>
<dbReference type="Proteomes" id="UP000286746">
    <property type="component" value="Unassembled WGS sequence"/>
</dbReference>
<dbReference type="AlphaFoldDB" id="A0A401W9I1"/>
<protein>
    <submittedName>
        <fullName evidence="1">Uncharacterized protein</fullName>
    </submittedName>
</protein>
<evidence type="ECO:0000313" key="1">
    <source>
        <dbReference type="EMBL" id="GCD45968.1"/>
    </source>
</evidence>
<evidence type="ECO:0000313" key="2">
    <source>
        <dbReference type="Proteomes" id="UP000286746"/>
    </source>
</evidence>
<accession>A0A401W9I1</accession>
<dbReference type="Pfam" id="PF19585">
    <property type="entry name" value="DUF6092"/>
    <property type="match status" value="1"/>
</dbReference>
<comment type="caution">
    <text evidence="1">The sequence shown here is derived from an EMBL/GenBank/DDBJ whole genome shotgun (WGS) entry which is preliminary data.</text>
</comment>
<gene>
    <name evidence="1" type="ORF">GKJPGBOP_05711</name>
</gene>
<name>A0A401W9I1_STREY</name>